<dbReference type="CDD" id="cd01283">
    <property type="entry name" value="cytidine_deaminase"/>
    <property type="match status" value="1"/>
</dbReference>
<comment type="function">
    <text evidence="2 14">This enzyme scavenges exogenous and endogenous cytidine and 2'-deoxycytidine for UMP synthesis.</text>
</comment>
<reference evidence="17" key="1">
    <citation type="submission" date="2017-06" db="EMBL/GenBank/DDBJ databases">
        <title>Capnocytophaga spp. assemblies.</title>
        <authorList>
            <person name="Gulvik C.A."/>
        </authorList>
    </citation>
    <scope>NUCLEOTIDE SEQUENCE [LARGE SCALE GENOMIC DNA]</scope>
    <source>
        <strain evidence="17">H3936</strain>
    </source>
</reference>
<dbReference type="InterPro" id="IPR050202">
    <property type="entry name" value="Cyt/Deoxycyt_deaminase"/>
</dbReference>
<dbReference type="InterPro" id="IPR016193">
    <property type="entry name" value="Cytidine_deaminase-like"/>
</dbReference>
<evidence type="ECO:0000256" key="3">
    <source>
        <dbReference type="ARBA" id="ARBA00006576"/>
    </source>
</evidence>
<proteinExistence type="inferred from homology"/>
<evidence type="ECO:0000256" key="10">
    <source>
        <dbReference type="ARBA" id="ARBA00049252"/>
    </source>
</evidence>
<dbReference type="EC" id="3.5.4.5" evidence="4 14"/>
<dbReference type="GO" id="GO:0005829">
    <property type="term" value="C:cytosol"/>
    <property type="evidence" value="ECO:0007669"/>
    <property type="project" value="TreeGrafter"/>
</dbReference>
<dbReference type="PROSITE" id="PS00903">
    <property type="entry name" value="CYT_DCMP_DEAMINASES_1"/>
    <property type="match status" value="1"/>
</dbReference>
<evidence type="ECO:0000256" key="9">
    <source>
        <dbReference type="ARBA" id="ARBA00032005"/>
    </source>
</evidence>
<dbReference type="NCBIfam" id="TIGR01354">
    <property type="entry name" value="cyt_deam_tetra"/>
    <property type="match status" value="1"/>
</dbReference>
<feature type="active site" description="Proton donor" evidence="12">
    <location>
        <position position="76"/>
    </location>
</feature>
<dbReference type="SUPFAM" id="SSF53927">
    <property type="entry name" value="Cytidine deaminase-like"/>
    <property type="match status" value="1"/>
</dbReference>
<protein>
    <recommendedName>
        <fullName evidence="5 14">Cytidine deaminase</fullName>
        <ecNumber evidence="4 14">3.5.4.5</ecNumber>
    </recommendedName>
    <alternativeName>
        <fullName evidence="9 14">Cytidine aminohydrolase</fullName>
    </alternativeName>
</protein>
<evidence type="ECO:0000256" key="5">
    <source>
        <dbReference type="ARBA" id="ARBA00018266"/>
    </source>
</evidence>
<comment type="cofactor">
    <cofactor evidence="1 13 14">
        <name>Zn(2+)</name>
        <dbReference type="ChEBI" id="CHEBI:29105"/>
    </cofactor>
</comment>
<organism evidence="16 17">
    <name type="scientific">Capnocytophaga canimorsus</name>
    <dbReference type="NCBI Taxonomy" id="28188"/>
    <lineage>
        <taxon>Bacteria</taxon>
        <taxon>Pseudomonadati</taxon>
        <taxon>Bacteroidota</taxon>
        <taxon>Flavobacteriia</taxon>
        <taxon>Flavobacteriales</taxon>
        <taxon>Flavobacteriaceae</taxon>
        <taxon>Capnocytophaga</taxon>
    </lineage>
</organism>
<dbReference type="AlphaFoldDB" id="A0AAD0E9U4"/>
<dbReference type="GO" id="GO:0042802">
    <property type="term" value="F:identical protein binding"/>
    <property type="evidence" value="ECO:0007669"/>
    <property type="project" value="UniProtKB-ARBA"/>
</dbReference>
<dbReference type="InterPro" id="IPR016192">
    <property type="entry name" value="APOBEC/CMP_deaminase_Zn-bd"/>
</dbReference>
<feature type="binding site" evidence="13">
    <location>
        <position position="74"/>
    </location>
    <ligand>
        <name>Zn(2+)</name>
        <dbReference type="ChEBI" id="CHEBI:29105"/>
        <note>catalytic</note>
    </ligand>
</feature>
<keyword evidence="6 13" id="KW-0479">Metal-binding</keyword>
<evidence type="ECO:0000313" key="16">
    <source>
        <dbReference type="EMBL" id="ATA93622.1"/>
    </source>
</evidence>
<evidence type="ECO:0000256" key="7">
    <source>
        <dbReference type="ARBA" id="ARBA00022801"/>
    </source>
</evidence>
<evidence type="ECO:0000313" key="17">
    <source>
        <dbReference type="Proteomes" id="UP000243753"/>
    </source>
</evidence>
<dbReference type="PANTHER" id="PTHR11644:SF2">
    <property type="entry name" value="CYTIDINE DEAMINASE"/>
    <property type="match status" value="1"/>
</dbReference>
<evidence type="ECO:0000256" key="6">
    <source>
        <dbReference type="ARBA" id="ARBA00022723"/>
    </source>
</evidence>
<dbReference type="GO" id="GO:0008270">
    <property type="term" value="F:zinc ion binding"/>
    <property type="evidence" value="ECO:0007669"/>
    <property type="project" value="UniProtKB-UniRule"/>
</dbReference>
<evidence type="ECO:0000256" key="2">
    <source>
        <dbReference type="ARBA" id="ARBA00003949"/>
    </source>
</evidence>
<dbReference type="GO" id="GO:0004126">
    <property type="term" value="F:cytidine deaminase activity"/>
    <property type="evidence" value="ECO:0007669"/>
    <property type="project" value="UniProtKB-UniRule"/>
</dbReference>
<keyword evidence="7 14" id="KW-0378">Hydrolase</keyword>
<evidence type="ECO:0000256" key="8">
    <source>
        <dbReference type="ARBA" id="ARBA00022833"/>
    </source>
</evidence>
<comment type="catalytic activity">
    <reaction evidence="10 14">
        <text>2'-deoxycytidine + H2O + H(+) = 2'-deoxyuridine + NH4(+)</text>
        <dbReference type="Rhea" id="RHEA:13433"/>
        <dbReference type="ChEBI" id="CHEBI:15377"/>
        <dbReference type="ChEBI" id="CHEBI:15378"/>
        <dbReference type="ChEBI" id="CHEBI:15698"/>
        <dbReference type="ChEBI" id="CHEBI:16450"/>
        <dbReference type="ChEBI" id="CHEBI:28938"/>
        <dbReference type="EC" id="3.5.4.5"/>
    </reaction>
</comment>
<dbReference type="EMBL" id="CP022389">
    <property type="protein sequence ID" value="ATA93622.1"/>
    <property type="molecule type" value="Genomic_DNA"/>
</dbReference>
<feature type="domain" description="CMP/dCMP-type deaminase" evidence="15">
    <location>
        <begin position="22"/>
        <end position="158"/>
    </location>
</feature>
<dbReference type="OMA" id="IEIYFMG"/>
<name>A0AAD0E9U4_9FLAO</name>
<feature type="binding site" evidence="13">
    <location>
        <position position="112"/>
    </location>
    <ligand>
        <name>Zn(2+)</name>
        <dbReference type="ChEBI" id="CHEBI:29105"/>
        <note>catalytic</note>
    </ligand>
</feature>
<dbReference type="Gene3D" id="3.40.140.10">
    <property type="entry name" value="Cytidine Deaminase, domain 2"/>
    <property type="match status" value="1"/>
</dbReference>
<evidence type="ECO:0000256" key="12">
    <source>
        <dbReference type="PIRSR" id="PIRSR606262-1"/>
    </source>
</evidence>
<gene>
    <name evidence="16" type="primary">cdd</name>
    <name evidence="16" type="ORF">CGC54_04370</name>
</gene>
<evidence type="ECO:0000256" key="13">
    <source>
        <dbReference type="PIRSR" id="PIRSR606262-3"/>
    </source>
</evidence>
<dbReference type="PROSITE" id="PS51747">
    <property type="entry name" value="CYT_DCMP_DEAMINASES_2"/>
    <property type="match status" value="1"/>
</dbReference>
<evidence type="ECO:0000259" key="15">
    <source>
        <dbReference type="PROSITE" id="PS51747"/>
    </source>
</evidence>
<dbReference type="Proteomes" id="UP000243753">
    <property type="component" value="Chromosome"/>
</dbReference>
<dbReference type="Pfam" id="PF00383">
    <property type="entry name" value="dCMP_cyt_deam_1"/>
    <property type="match status" value="1"/>
</dbReference>
<dbReference type="GO" id="GO:0072527">
    <property type="term" value="P:pyrimidine-containing compound metabolic process"/>
    <property type="evidence" value="ECO:0007669"/>
    <property type="project" value="UniProtKB-ARBA"/>
</dbReference>
<evidence type="ECO:0000256" key="4">
    <source>
        <dbReference type="ARBA" id="ARBA00012783"/>
    </source>
</evidence>
<dbReference type="RefSeq" id="WP_013997867.1">
    <property type="nucleotide sequence ID" value="NZ_BOQJ01000024.1"/>
</dbReference>
<sequence length="160" mass="17356">MKEEKKISVHYTVFNSIEALPESVQELMAAAVAVRENAYAPYSLFKVGAAIRLKDGQICVGSNQENAAFPSGLCAERVAIYHASALFPNQIIDAIAITGTAQEPTALPVSPCGACRQSMAEYEIRQKQPIAVYFMGKTGKIIKTESVKDLLPFLFDGTLI</sequence>
<dbReference type="InterPro" id="IPR006262">
    <property type="entry name" value="Cyt_deam_tetra"/>
</dbReference>
<evidence type="ECO:0000256" key="14">
    <source>
        <dbReference type="RuleBase" id="RU364006"/>
    </source>
</evidence>
<dbReference type="PANTHER" id="PTHR11644">
    <property type="entry name" value="CYTIDINE DEAMINASE"/>
    <property type="match status" value="1"/>
</dbReference>
<dbReference type="GO" id="GO:0055086">
    <property type="term" value="P:nucleobase-containing small molecule metabolic process"/>
    <property type="evidence" value="ECO:0007669"/>
    <property type="project" value="UniProtKB-ARBA"/>
</dbReference>
<keyword evidence="8 13" id="KW-0862">Zinc</keyword>
<evidence type="ECO:0000256" key="11">
    <source>
        <dbReference type="ARBA" id="ARBA00049558"/>
    </source>
</evidence>
<dbReference type="NCBIfam" id="NF004064">
    <property type="entry name" value="PRK05578.1"/>
    <property type="match status" value="1"/>
</dbReference>
<accession>A0AAD0E9U4</accession>
<dbReference type="InterPro" id="IPR002125">
    <property type="entry name" value="CMP_dCMP_dom"/>
</dbReference>
<evidence type="ECO:0000256" key="1">
    <source>
        <dbReference type="ARBA" id="ARBA00001947"/>
    </source>
</evidence>
<comment type="similarity">
    <text evidence="3 14">Belongs to the cytidine and deoxycytidylate deaminase family.</text>
</comment>
<feature type="binding site" evidence="13">
    <location>
        <position position="115"/>
    </location>
    <ligand>
        <name>Zn(2+)</name>
        <dbReference type="ChEBI" id="CHEBI:29105"/>
        <note>catalytic</note>
    </ligand>
</feature>
<comment type="catalytic activity">
    <reaction evidence="11 14">
        <text>cytidine + H2O + H(+) = uridine + NH4(+)</text>
        <dbReference type="Rhea" id="RHEA:16069"/>
        <dbReference type="ChEBI" id="CHEBI:15377"/>
        <dbReference type="ChEBI" id="CHEBI:15378"/>
        <dbReference type="ChEBI" id="CHEBI:16704"/>
        <dbReference type="ChEBI" id="CHEBI:17562"/>
        <dbReference type="ChEBI" id="CHEBI:28938"/>
        <dbReference type="EC" id="3.5.4.5"/>
    </reaction>
</comment>